<dbReference type="EMBL" id="CAUEEQ010038522">
    <property type="protein sequence ID" value="CAJ0954427.1"/>
    <property type="molecule type" value="Genomic_DNA"/>
</dbReference>
<feature type="domain" description="Tc1-like transposase DDE" evidence="2">
    <location>
        <begin position="578"/>
        <end position="631"/>
    </location>
</feature>
<evidence type="ECO:0000256" key="1">
    <source>
        <dbReference type="SAM" id="Coils"/>
    </source>
</evidence>
<proteinExistence type="predicted"/>
<evidence type="ECO:0000313" key="3">
    <source>
        <dbReference type="EMBL" id="CAJ0954427.1"/>
    </source>
</evidence>
<feature type="coiled-coil region" evidence="1">
    <location>
        <begin position="822"/>
        <end position="880"/>
    </location>
</feature>
<feature type="coiled-coil region" evidence="1">
    <location>
        <begin position="328"/>
        <end position="409"/>
    </location>
</feature>
<organism evidence="3 4">
    <name type="scientific">Ranitomeya imitator</name>
    <name type="common">mimic poison frog</name>
    <dbReference type="NCBI Taxonomy" id="111125"/>
    <lineage>
        <taxon>Eukaryota</taxon>
        <taxon>Metazoa</taxon>
        <taxon>Chordata</taxon>
        <taxon>Craniata</taxon>
        <taxon>Vertebrata</taxon>
        <taxon>Euteleostomi</taxon>
        <taxon>Amphibia</taxon>
        <taxon>Batrachia</taxon>
        <taxon>Anura</taxon>
        <taxon>Neobatrachia</taxon>
        <taxon>Hyloidea</taxon>
        <taxon>Dendrobatidae</taxon>
        <taxon>Dendrobatinae</taxon>
        <taxon>Ranitomeya</taxon>
    </lineage>
</organism>
<dbReference type="Proteomes" id="UP001176940">
    <property type="component" value="Unassembled WGS sequence"/>
</dbReference>
<gene>
    <name evidence="3" type="ORF">RIMI_LOCUS14732659</name>
</gene>
<dbReference type="Gene3D" id="3.30.420.10">
    <property type="entry name" value="Ribonuclease H-like superfamily/Ribonuclease H"/>
    <property type="match status" value="1"/>
</dbReference>
<evidence type="ECO:0000259" key="2">
    <source>
        <dbReference type="Pfam" id="PF13358"/>
    </source>
</evidence>
<dbReference type="Pfam" id="PF13358">
    <property type="entry name" value="DDE_3"/>
    <property type="match status" value="1"/>
</dbReference>
<accession>A0ABN9M5L2</accession>
<name>A0ABN9M5L2_9NEOB</name>
<keyword evidence="4" id="KW-1185">Reference proteome</keyword>
<comment type="caution">
    <text evidence="3">The sequence shown here is derived from an EMBL/GenBank/DDBJ whole genome shotgun (WGS) entry which is preliminary data.</text>
</comment>
<dbReference type="PANTHER" id="PTHR47236:SF5">
    <property type="entry name" value="GENE, 32742-RELATED"/>
    <property type="match status" value="1"/>
</dbReference>
<sequence>MGLNPDVVIPTSYFHRDVKESILQLALEMQSVYQQVSHDSAQGVSSAEAKSVIKDKDSQHLLFHALSAKLVREELLLQIHMYNILDAYSKIQTENCAPEIKKALCKMNLRPSYGKSAAEEAAKRMEKQHVEKIIIFLKKSFKDQQKQMSLNEMQTQLKEEHGALTEQLLQEENTVSLREMSTCPDTRNIMDHAVCFSLAQRHFRQAVVLLQEVFKAQQRDEYDNSVVAGQEEILNLFNNKTEAKLLLTDLQQVIKRIRLRERHLGEIASGLKEFCSDKVHILSCVEEAHYLEYELQAFIKQQLKSLKEELEECSRPERQSVVEEKKCLKSLQEKQAEVEEAHRKQISEENLKLQDQLERGELNGSMKQKLIREHDETITFLEKTLQRDLEKLNVKLEEELRIKERLENVGRRHQNSETDATTAGKMNLSNNDQKILSLMTDHINIFHQTEQIAAARTTLLGPYLFSSVLPPALHVIAPSELRTSQQRTRETEPHAALERGTGLKNTFRDVQDLQSNCEGDLSVIDPKELSARELVTYEYGTDILESLKLHIKTGNLHLHVTSYIPRNNYNGNAFSHSFFYQDKARPHVAGVCQQFLQDEGIEAMDWPARSPDLNPIEHIWDIMSRSVHQRHIAPQTVQKLADALVQCIYGHIQFVFLQSPENILFVSREYLQSVGSLILLVVHCFAHFAVGDFNDDSNPLFLRMFYQALKVCLYEGFLPRLQLQSSQSQCNNVKCVDGGDRPPSKMISKEMTDQLSTLISPRFDVLMDYRKPLKTFEEIISGNDVEAILKTKLAPWKLQFFASCEPQICAPEKGEDKEWSTAEHLQDELDELDAELALILKKEVDLRRNVMDVDGPSYQLQMVLAEKDCLINRIVKMEEKARILSSMV</sequence>
<keyword evidence="1" id="KW-0175">Coiled coil</keyword>
<reference evidence="3" key="1">
    <citation type="submission" date="2023-07" db="EMBL/GenBank/DDBJ databases">
        <authorList>
            <person name="Stuckert A."/>
        </authorList>
    </citation>
    <scope>NUCLEOTIDE SEQUENCE</scope>
</reference>
<dbReference type="InterPro" id="IPR036397">
    <property type="entry name" value="RNaseH_sf"/>
</dbReference>
<protein>
    <recommendedName>
        <fullName evidence="2">Tc1-like transposase DDE domain-containing protein</fullName>
    </recommendedName>
</protein>
<dbReference type="InterPro" id="IPR038717">
    <property type="entry name" value="Tc1-like_DDE_dom"/>
</dbReference>
<dbReference type="PANTHER" id="PTHR47236">
    <property type="entry name" value="GENE, 32742-RELATED-RELATED"/>
    <property type="match status" value="1"/>
</dbReference>
<evidence type="ECO:0000313" key="4">
    <source>
        <dbReference type="Proteomes" id="UP001176940"/>
    </source>
</evidence>